<proteinExistence type="predicted"/>
<evidence type="ECO:0000313" key="2">
    <source>
        <dbReference type="Proteomes" id="UP000050514"/>
    </source>
</evidence>
<keyword evidence="2" id="KW-1185">Reference proteome</keyword>
<sequence length="70" mass="8161">MCEHRNKVGDNYGLTCLDCGTVLEGYGYRVQSPTCRHVWLKGEGGYECLYCEEWLNEETWQMFYDNPIGV</sequence>
<dbReference type="STRING" id="360411.AC812_04940"/>
<dbReference type="OrthoDB" id="1580497at2"/>
<comment type="caution">
    <text evidence="1">The sequence shown here is derived from an EMBL/GenBank/DDBJ whole genome shotgun (WGS) entry which is preliminary data.</text>
</comment>
<dbReference type="RefSeq" id="WP_061919807.1">
    <property type="nucleotide sequence ID" value="NZ_DF967971.1"/>
</dbReference>
<dbReference type="Proteomes" id="UP000050514">
    <property type="component" value="Unassembled WGS sequence"/>
</dbReference>
<evidence type="ECO:0000313" key="1">
    <source>
        <dbReference type="EMBL" id="KPL76667.1"/>
    </source>
</evidence>
<accession>A0A0P6X8S5</accession>
<dbReference type="AlphaFoldDB" id="A0A0P6X8S5"/>
<dbReference type="EMBL" id="LGHJ01000011">
    <property type="protein sequence ID" value="KPL76667.1"/>
    <property type="molecule type" value="Genomic_DNA"/>
</dbReference>
<name>A0A0P6X8S5_9CHLR</name>
<gene>
    <name evidence="1" type="ORF">AC812_04940</name>
</gene>
<reference evidence="1 2" key="1">
    <citation type="submission" date="2015-07" db="EMBL/GenBank/DDBJ databases">
        <title>Draft genome of Bellilinea caldifistulae DSM 17877.</title>
        <authorList>
            <person name="Hemp J."/>
            <person name="Ward L.M."/>
            <person name="Pace L.A."/>
            <person name="Fischer W.W."/>
        </authorList>
    </citation>
    <scope>NUCLEOTIDE SEQUENCE [LARGE SCALE GENOMIC DNA]</scope>
    <source>
        <strain evidence="1 2">GOMI-1</strain>
    </source>
</reference>
<organism evidence="1 2">
    <name type="scientific">Bellilinea caldifistulae</name>
    <dbReference type="NCBI Taxonomy" id="360411"/>
    <lineage>
        <taxon>Bacteria</taxon>
        <taxon>Bacillati</taxon>
        <taxon>Chloroflexota</taxon>
        <taxon>Anaerolineae</taxon>
        <taxon>Anaerolineales</taxon>
        <taxon>Anaerolineaceae</taxon>
        <taxon>Bellilinea</taxon>
    </lineage>
</organism>
<protein>
    <submittedName>
        <fullName evidence="1">Uncharacterized protein</fullName>
    </submittedName>
</protein>